<dbReference type="AlphaFoldDB" id="A0A0E0J7S7"/>
<dbReference type="Gramene" id="ONIVA12G05230.1">
    <property type="protein sequence ID" value="ONIVA12G05230.1"/>
    <property type="gene ID" value="ONIVA12G05230"/>
</dbReference>
<reference evidence="1" key="1">
    <citation type="submission" date="2015-04" db="UniProtKB">
        <authorList>
            <consortium name="EnsemblPlants"/>
        </authorList>
    </citation>
    <scope>IDENTIFICATION</scope>
    <source>
        <strain evidence="1">SL10</strain>
    </source>
</reference>
<dbReference type="OMA" id="DECFVNV"/>
<proteinExistence type="predicted"/>
<dbReference type="Proteomes" id="UP000006591">
    <property type="component" value="Chromosome 12"/>
</dbReference>
<evidence type="ECO:0000313" key="1">
    <source>
        <dbReference type="EnsemblPlants" id="ONIVA12G05230.1"/>
    </source>
</evidence>
<evidence type="ECO:0000313" key="2">
    <source>
        <dbReference type="Proteomes" id="UP000006591"/>
    </source>
</evidence>
<keyword evidence="2" id="KW-1185">Reference proteome</keyword>
<accession>A0A0E0J7S7</accession>
<dbReference type="HOGENOM" id="CLU_3035610_0_0_1"/>
<protein>
    <submittedName>
        <fullName evidence="1">Uncharacterized protein</fullName>
    </submittedName>
</protein>
<name>A0A0E0J7S7_ORYNI</name>
<sequence>MEAPGMWGAVVKDGDECFVNVPLVGFNVVRGPLLARPLLEKGSEKEVGRDYDNGG</sequence>
<organism evidence="1">
    <name type="scientific">Oryza nivara</name>
    <name type="common">Indian wild rice</name>
    <name type="synonym">Oryza sativa f. spontanea</name>
    <dbReference type="NCBI Taxonomy" id="4536"/>
    <lineage>
        <taxon>Eukaryota</taxon>
        <taxon>Viridiplantae</taxon>
        <taxon>Streptophyta</taxon>
        <taxon>Embryophyta</taxon>
        <taxon>Tracheophyta</taxon>
        <taxon>Spermatophyta</taxon>
        <taxon>Magnoliopsida</taxon>
        <taxon>Liliopsida</taxon>
        <taxon>Poales</taxon>
        <taxon>Poaceae</taxon>
        <taxon>BOP clade</taxon>
        <taxon>Oryzoideae</taxon>
        <taxon>Oryzeae</taxon>
        <taxon>Oryzinae</taxon>
        <taxon>Oryza</taxon>
    </lineage>
</organism>
<reference evidence="1" key="2">
    <citation type="submission" date="2018-04" db="EMBL/GenBank/DDBJ databases">
        <title>OnivRS2 (Oryza nivara Reference Sequence Version 2).</title>
        <authorList>
            <person name="Zhang J."/>
            <person name="Kudrna D."/>
            <person name="Lee S."/>
            <person name="Talag J."/>
            <person name="Rajasekar S."/>
            <person name="Welchert J."/>
            <person name="Hsing Y.-I."/>
            <person name="Wing R.A."/>
        </authorList>
    </citation>
    <scope>NUCLEOTIDE SEQUENCE [LARGE SCALE GENOMIC DNA]</scope>
    <source>
        <strain evidence="1">SL10</strain>
    </source>
</reference>
<dbReference type="EnsemblPlants" id="ONIVA12G05230.1">
    <property type="protein sequence ID" value="ONIVA12G05230.1"/>
    <property type="gene ID" value="ONIVA12G05230"/>
</dbReference>